<accession>A0A1H2PVD4</accession>
<feature type="region of interest" description="Disordered" evidence="1">
    <location>
        <begin position="251"/>
        <end position="274"/>
    </location>
</feature>
<dbReference type="RefSeq" id="WP_091912760.1">
    <property type="nucleotide sequence ID" value="NZ_FNLO01000016.1"/>
</dbReference>
<keyword evidence="3" id="KW-1185">Reference proteome</keyword>
<organism evidence="2 3">
    <name type="scientific">Chitinasiproducens palmae</name>
    <dbReference type="NCBI Taxonomy" id="1770053"/>
    <lineage>
        <taxon>Bacteria</taxon>
        <taxon>Pseudomonadati</taxon>
        <taxon>Pseudomonadota</taxon>
        <taxon>Betaproteobacteria</taxon>
        <taxon>Burkholderiales</taxon>
        <taxon>Burkholderiaceae</taxon>
        <taxon>Chitinasiproducens</taxon>
    </lineage>
</organism>
<feature type="compositionally biased region" description="Low complexity" evidence="1">
    <location>
        <begin position="375"/>
        <end position="385"/>
    </location>
</feature>
<protein>
    <submittedName>
        <fullName evidence="2">Uncharacterized protein</fullName>
    </submittedName>
</protein>
<reference evidence="3" key="1">
    <citation type="submission" date="2016-09" db="EMBL/GenBank/DDBJ databases">
        <authorList>
            <person name="Varghese N."/>
            <person name="Submissions S."/>
        </authorList>
    </citation>
    <scope>NUCLEOTIDE SEQUENCE [LARGE SCALE GENOMIC DNA]</scope>
    <source>
        <strain evidence="3">JS23</strain>
    </source>
</reference>
<feature type="region of interest" description="Disordered" evidence="1">
    <location>
        <begin position="111"/>
        <end position="152"/>
    </location>
</feature>
<evidence type="ECO:0000256" key="1">
    <source>
        <dbReference type="SAM" id="MobiDB-lite"/>
    </source>
</evidence>
<gene>
    <name evidence="2" type="ORF">SAMN05216551_11612</name>
</gene>
<evidence type="ECO:0000313" key="2">
    <source>
        <dbReference type="EMBL" id="SDV51260.1"/>
    </source>
</evidence>
<dbReference type="EMBL" id="FNLO01000016">
    <property type="protein sequence ID" value="SDV51260.1"/>
    <property type="molecule type" value="Genomic_DNA"/>
</dbReference>
<feature type="compositionally biased region" description="Low complexity" evidence="1">
    <location>
        <begin position="205"/>
        <end position="236"/>
    </location>
</feature>
<proteinExistence type="predicted"/>
<feature type="region of interest" description="Disordered" evidence="1">
    <location>
        <begin position="477"/>
        <end position="502"/>
    </location>
</feature>
<sequence length="502" mass="51705">MESSAVGSVAWLYGLAQVKGGVRRRDLANAIQAARNAPSEAAGWSGPSDGADAADAMRQIDYLAGIAIVQHAGRLAHKHALLRELAVRVASPNVAPRMTDAPADAAAHSGACAAASSRTHSATHSATHSGARPKADSEARAAAHATPRAHDDEWLRAPLAGRAAATVSCPTLDRMGALAQDAGDAALQASLRFEHFPIKPTTPMASGSTSLATSTSTLPDSASAAPSGASSYTTAPAAGSACDKVIVADKPGARPRASERRAGVDCAPQDEGETSTIRRLSDRLLTALGIGRRRTAFDREERRCRGLSWNKVDFETLTSDASVRTRGLGSRTEASDADVNTDSNTDGNADAGADDTAVGTSASGVSADGHPYDPARSAASAASAAGHVTRHSVNTNPAMPSMRGETDATGASRDAKRVDATGAAAVMDATMGAAMDASRRHALGDEPPAPAQALSPWLTASPDAKLNARVAEALRQLDEACRTPSPPPRRRPRIARSRERLI</sequence>
<feature type="compositionally biased region" description="Low complexity" evidence="1">
    <location>
        <begin position="111"/>
        <end position="129"/>
    </location>
</feature>
<dbReference type="AlphaFoldDB" id="A0A1H2PVD4"/>
<evidence type="ECO:0000313" key="3">
    <source>
        <dbReference type="Proteomes" id="UP000243719"/>
    </source>
</evidence>
<feature type="compositionally biased region" description="Low complexity" evidence="1">
    <location>
        <begin position="342"/>
        <end position="362"/>
    </location>
</feature>
<feature type="region of interest" description="Disordered" evidence="1">
    <location>
        <begin position="200"/>
        <end position="236"/>
    </location>
</feature>
<name>A0A1H2PVD4_9BURK</name>
<feature type="region of interest" description="Disordered" evidence="1">
    <location>
        <begin position="325"/>
        <end position="417"/>
    </location>
</feature>
<dbReference type="Proteomes" id="UP000243719">
    <property type="component" value="Unassembled WGS sequence"/>
</dbReference>